<accession>A0ABU3H7M3</accession>
<proteinExistence type="inferred from homology"/>
<comment type="caution">
    <text evidence="3">The sequence shown here is derived from an EMBL/GenBank/DDBJ whole genome shotgun (WGS) entry which is preliminary data.</text>
</comment>
<dbReference type="PANTHER" id="PTHR21064">
    <property type="entry name" value="AMINOGLYCOSIDE PHOSPHOTRANSFERASE DOMAIN-CONTAINING PROTEIN-RELATED"/>
    <property type="match status" value="1"/>
</dbReference>
<dbReference type="PANTHER" id="PTHR21064:SF6">
    <property type="entry name" value="AMINOGLYCOSIDE PHOSPHOTRANSFERASE DOMAIN-CONTAINING PROTEIN"/>
    <property type="match status" value="1"/>
</dbReference>
<dbReference type="RefSeq" id="WP_025699123.1">
    <property type="nucleotide sequence ID" value="NZ_JAUSUY010000005.1"/>
</dbReference>
<dbReference type="InterPro" id="IPR002575">
    <property type="entry name" value="Aminoglycoside_PTrfase"/>
</dbReference>
<dbReference type="Proteomes" id="UP001248709">
    <property type="component" value="Unassembled WGS sequence"/>
</dbReference>
<dbReference type="EMBL" id="JAUSUY010000005">
    <property type="protein sequence ID" value="MDT3426002.1"/>
    <property type="molecule type" value="Genomic_DNA"/>
</dbReference>
<dbReference type="InterPro" id="IPR050249">
    <property type="entry name" value="Pseudomonas-type_ThrB"/>
</dbReference>
<keyword evidence="3" id="KW-0418">Kinase</keyword>
<dbReference type="Gene3D" id="3.30.200.20">
    <property type="entry name" value="Phosphorylase Kinase, domain 1"/>
    <property type="match status" value="1"/>
</dbReference>
<organism evidence="3 4">
    <name type="scientific">Paenibacillus forsythiae</name>
    <dbReference type="NCBI Taxonomy" id="365616"/>
    <lineage>
        <taxon>Bacteria</taxon>
        <taxon>Bacillati</taxon>
        <taxon>Bacillota</taxon>
        <taxon>Bacilli</taxon>
        <taxon>Bacillales</taxon>
        <taxon>Paenibacillaceae</taxon>
        <taxon>Paenibacillus</taxon>
    </lineage>
</organism>
<gene>
    <name evidence="3" type="ORF">J2Z22_001522</name>
</gene>
<evidence type="ECO:0000313" key="3">
    <source>
        <dbReference type="EMBL" id="MDT3426002.1"/>
    </source>
</evidence>
<comment type="similarity">
    <text evidence="1">Belongs to the pseudomonas-type ThrB family.</text>
</comment>
<dbReference type="SUPFAM" id="SSF56112">
    <property type="entry name" value="Protein kinase-like (PK-like)"/>
    <property type="match status" value="1"/>
</dbReference>
<dbReference type="GO" id="GO:0016301">
    <property type="term" value="F:kinase activity"/>
    <property type="evidence" value="ECO:0007669"/>
    <property type="project" value="UniProtKB-KW"/>
</dbReference>
<evidence type="ECO:0000313" key="4">
    <source>
        <dbReference type="Proteomes" id="UP001248709"/>
    </source>
</evidence>
<dbReference type="InterPro" id="IPR011009">
    <property type="entry name" value="Kinase-like_dom_sf"/>
</dbReference>
<reference evidence="3 4" key="1">
    <citation type="submission" date="2023-07" db="EMBL/GenBank/DDBJ databases">
        <title>Genomic Encyclopedia of Type Strains, Phase IV (KMG-IV): sequencing the most valuable type-strain genomes for metagenomic binning, comparative biology and taxonomic classification.</title>
        <authorList>
            <person name="Goeker M."/>
        </authorList>
    </citation>
    <scope>NUCLEOTIDE SEQUENCE [LARGE SCALE GENOMIC DNA]</scope>
    <source>
        <strain evidence="3 4">T98</strain>
    </source>
</reference>
<dbReference type="Pfam" id="PF01636">
    <property type="entry name" value="APH"/>
    <property type="match status" value="1"/>
</dbReference>
<feature type="domain" description="Aminoglycoside phosphotransferase" evidence="2">
    <location>
        <begin position="25"/>
        <end position="237"/>
    </location>
</feature>
<sequence>MASEAVLKRASEAFQFDWRTLILISSSTNEVYRFTRNNQPYILRLSQRPSAYLEKIKAELEWISYLADNGVHVSLPIKSYDGQLTVICNESDQSIIAASFEMAAGRFFEKDQPHMWGTAIFHKWGETMGQMHRLSIVYDAIGVKRDDWAIWRIDNPWLQQGDYQVILEKLRSLEQSIASLPRGSNAYGLIHNDFHPYNFYIDNGDITVFDFDDSLYGWFALDIAIAAAHACWWGSPAHDRKSKNEFSKRFLNDFLTGYFKQNNLDKYGLQQIPMFMDYRNVCSFFWWLHNWDGDESRLSEFQQQAVKDAVRLIQSGQCFDGCDIQI</sequence>
<keyword evidence="3" id="KW-0808">Transferase</keyword>
<keyword evidence="4" id="KW-1185">Reference proteome</keyword>
<dbReference type="Gene3D" id="3.90.1200.10">
    <property type="match status" value="1"/>
</dbReference>
<name>A0ABU3H7M3_9BACL</name>
<evidence type="ECO:0000259" key="2">
    <source>
        <dbReference type="Pfam" id="PF01636"/>
    </source>
</evidence>
<evidence type="ECO:0000256" key="1">
    <source>
        <dbReference type="ARBA" id="ARBA00038240"/>
    </source>
</evidence>
<protein>
    <submittedName>
        <fullName evidence="3">Ser/Thr protein kinase RdoA (MazF antagonist)</fullName>
    </submittedName>
</protein>